<comment type="similarity">
    <text evidence="5">Belongs to the NDUFAF3 family.</text>
</comment>
<evidence type="ECO:0000313" key="8">
    <source>
        <dbReference type="Proteomes" id="UP001108240"/>
    </source>
</evidence>
<keyword evidence="8" id="KW-1185">Reference proteome</keyword>
<dbReference type="InterPro" id="IPR036748">
    <property type="entry name" value="MTH938-like_sf"/>
</dbReference>
<dbReference type="Ensembl" id="ENSCCRT00000144496.1">
    <property type="protein sequence ID" value="ENSCCRP00000166582.1"/>
    <property type="gene ID" value="ENSCCRG00000043577.2"/>
</dbReference>
<dbReference type="CDD" id="cd05125">
    <property type="entry name" value="Mth938_2P1-like"/>
    <property type="match status" value="1"/>
</dbReference>
<dbReference type="AlphaFoldDB" id="A0A9J8C9M9"/>
<dbReference type="Pfam" id="PF04430">
    <property type="entry name" value="DUF498"/>
    <property type="match status" value="1"/>
</dbReference>
<dbReference type="InterPro" id="IPR007523">
    <property type="entry name" value="NDUFAF3/AAMDC"/>
</dbReference>
<keyword evidence="4" id="KW-0496">Mitochondrion</keyword>
<evidence type="ECO:0000256" key="5">
    <source>
        <dbReference type="ARBA" id="ARBA00049984"/>
    </source>
</evidence>
<dbReference type="SUPFAM" id="SSF64076">
    <property type="entry name" value="MTH938-like"/>
    <property type="match status" value="1"/>
</dbReference>
<evidence type="ECO:0000256" key="3">
    <source>
        <dbReference type="ARBA" id="ARBA00021776"/>
    </source>
</evidence>
<evidence type="ECO:0000313" key="7">
    <source>
        <dbReference type="Ensembl" id="ENSCCRP00000166582.1"/>
    </source>
</evidence>
<name>A0A9J8C9M9_CYPCA</name>
<dbReference type="Proteomes" id="UP001108240">
    <property type="component" value="Unplaced"/>
</dbReference>
<sequence length="239" mass="26058">DDNLSRRTVIAQDVVITGARVRLRALVSSVRHGRRQLREAPVTGIRSRTAARFEASSGSEPSVSGALPQARSGRRRALPEDHRDAPAEGSSRRSRHLQLQPTGIQHQREQSAGAVRRPAAGRPAVEREHRPAALTLFPAHQCVCVCVFTVCVLLQVGHHTDITVESLSLFYLLEPRIEILVLGTGARTERLDPNVLDFLKKKGIAVEVQDTPNACATFNFLSSERRLAAAGLIPPPAAE</sequence>
<evidence type="ECO:0000256" key="4">
    <source>
        <dbReference type="ARBA" id="ARBA00023128"/>
    </source>
</evidence>
<organism evidence="7 8">
    <name type="scientific">Cyprinus carpio carpio</name>
    <dbReference type="NCBI Taxonomy" id="630221"/>
    <lineage>
        <taxon>Eukaryota</taxon>
        <taxon>Metazoa</taxon>
        <taxon>Chordata</taxon>
        <taxon>Craniata</taxon>
        <taxon>Vertebrata</taxon>
        <taxon>Euteleostomi</taxon>
        <taxon>Actinopterygii</taxon>
        <taxon>Neopterygii</taxon>
        <taxon>Teleostei</taxon>
        <taxon>Ostariophysi</taxon>
        <taxon>Cypriniformes</taxon>
        <taxon>Cyprinidae</taxon>
        <taxon>Cyprininae</taxon>
        <taxon>Cyprinus</taxon>
    </lineage>
</organism>
<accession>A0A9J8C9M9</accession>
<dbReference type="InterPro" id="IPR034095">
    <property type="entry name" value="NDUF3"/>
</dbReference>
<comment type="subcellular location">
    <subcellularLocation>
        <location evidence="2">Mitochondrion</location>
    </subcellularLocation>
</comment>
<comment type="function">
    <text evidence="1">Essential factor for the assembly of mitochondrial NADH:ubiquinone oxidoreductase complex (complex I).</text>
</comment>
<reference evidence="7" key="1">
    <citation type="submission" date="2025-08" db="UniProtKB">
        <authorList>
            <consortium name="Ensembl"/>
        </authorList>
    </citation>
    <scope>IDENTIFICATION</scope>
</reference>
<protein>
    <recommendedName>
        <fullName evidence="3">NADH dehydrogenase [ubiquinone] 1 alpha subcomplex assembly factor 3</fullName>
    </recommendedName>
</protein>
<proteinExistence type="inferred from homology"/>
<dbReference type="PANTHER" id="PTHR21192">
    <property type="entry name" value="NUCLEAR PROTEIN E3-3"/>
    <property type="match status" value="1"/>
</dbReference>
<evidence type="ECO:0000256" key="6">
    <source>
        <dbReference type="SAM" id="MobiDB-lite"/>
    </source>
</evidence>
<evidence type="ECO:0000256" key="2">
    <source>
        <dbReference type="ARBA" id="ARBA00004173"/>
    </source>
</evidence>
<feature type="region of interest" description="Disordered" evidence="6">
    <location>
        <begin position="38"/>
        <end position="126"/>
    </location>
</feature>
<dbReference type="GeneTree" id="ENSGT00390000018312"/>
<feature type="compositionally biased region" description="Low complexity" evidence="6">
    <location>
        <begin position="112"/>
        <end position="123"/>
    </location>
</feature>
<reference evidence="7" key="2">
    <citation type="submission" date="2025-09" db="UniProtKB">
        <authorList>
            <consortium name="Ensembl"/>
        </authorList>
    </citation>
    <scope>IDENTIFICATION</scope>
</reference>
<dbReference type="GO" id="GO:0032981">
    <property type="term" value="P:mitochondrial respiratory chain complex I assembly"/>
    <property type="evidence" value="ECO:0007669"/>
    <property type="project" value="InterPro"/>
</dbReference>
<dbReference type="GO" id="GO:0005743">
    <property type="term" value="C:mitochondrial inner membrane"/>
    <property type="evidence" value="ECO:0007669"/>
    <property type="project" value="TreeGrafter"/>
</dbReference>
<dbReference type="PANTHER" id="PTHR21192:SF2">
    <property type="entry name" value="NADH DEHYDROGENASE [UBIQUINONE] 1 ALPHA SUBCOMPLEX ASSEMBLY FACTOR 3"/>
    <property type="match status" value="1"/>
</dbReference>
<dbReference type="Gene3D" id="3.40.1230.10">
    <property type="entry name" value="MTH938-like"/>
    <property type="match status" value="1"/>
</dbReference>
<evidence type="ECO:0000256" key="1">
    <source>
        <dbReference type="ARBA" id="ARBA00004069"/>
    </source>
</evidence>
<feature type="compositionally biased region" description="Basic and acidic residues" evidence="6">
    <location>
        <begin position="77"/>
        <end position="86"/>
    </location>
</feature>